<dbReference type="AlphaFoldDB" id="A0AA41ZAX1"/>
<evidence type="ECO:0000313" key="1">
    <source>
        <dbReference type="EMBL" id="MCW6533321.1"/>
    </source>
</evidence>
<gene>
    <name evidence="1" type="ORF">NEE01_00845</name>
</gene>
<keyword evidence="2" id="KW-1185">Reference proteome</keyword>
<comment type="caution">
    <text evidence="1">The sequence shown here is derived from an EMBL/GenBank/DDBJ whole genome shotgun (WGS) entry which is preliminary data.</text>
</comment>
<name>A0AA41ZAX1_9SPHN</name>
<evidence type="ECO:0000313" key="2">
    <source>
        <dbReference type="Proteomes" id="UP001165565"/>
    </source>
</evidence>
<dbReference type="RefSeq" id="WP_265267364.1">
    <property type="nucleotide sequence ID" value="NZ_JANFAV010000001.1"/>
</dbReference>
<accession>A0AA41ZAX1</accession>
<reference evidence="1" key="1">
    <citation type="submission" date="2022-06" db="EMBL/GenBank/DDBJ databases">
        <title>Sphingomonas sp. nov. isolated from rhizosphere soil of tomato.</title>
        <authorList>
            <person name="Dong H."/>
            <person name="Gao R."/>
        </authorList>
    </citation>
    <scope>NUCLEOTIDE SEQUENCE</scope>
    <source>
        <strain evidence="1">MMSM24</strain>
    </source>
</reference>
<protein>
    <submittedName>
        <fullName evidence="1">Uncharacterized protein</fullName>
    </submittedName>
</protein>
<proteinExistence type="predicted"/>
<organism evidence="1 2">
    <name type="scientific">Sphingomonas lycopersici</name>
    <dbReference type="NCBI Taxonomy" id="2951807"/>
    <lineage>
        <taxon>Bacteria</taxon>
        <taxon>Pseudomonadati</taxon>
        <taxon>Pseudomonadota</taxon>
        <taxon>Alphaproteobacteria</taxon>
        <taxon>Sphingomonadales</taxon>
        <taxon>Sphingomonadaceae</taxon>
        <taxon>Sphingomonas</taxon>
    </lineage>
</organism>
<dbReference type="Proteomes" id="UP001165565">
    <property type="component" value="Unassembled WGS sequence"/>
</dbReference>
<dbReference type="EMBL" id="JANFAV010000001">
    <property type="protein sequence ID" value="MCW6533321.1"/>
    <property type="molecule type" value="Genomic_DNA"/>
</dbReference>
<sequence length="339" mass="36810">MASPLPDLSVPDWTPSLVSVLEQAALAISRLDTRISATSAGAAWRLRACWSGYAAALRAQGVEIDEIDIFGRDYDLPLPGRRPIATLYNELSGLESWRDELRHAQRRHWRELIPLSLDLPGDWSDRPLLLRALELGARYARAERSSAPWLAFPALLGALGVTRNVLPCLVPADKAWRLAPRDRAAIVPRYLKSLTRLAEDALEQLSAIEASRQAAARAIAAERRPGALGTLLARLMVAPLTTPREVAHTLDLTLSGAGKLLARAAALDLVVEVSARQSWRVYLARDLATRYGFVAARRGRPPAPAASTPPIDDALARFDAEMAALDAQLARLGVTAPAD</sequence>